<evidence type="ECO:0000313" key="2">
    <source>
        <dbReference type="EMBL" id="EGG20274.1"/>
    </source>
</evidence>
<evidence type="ECO:0000313" key="3">
    <source>
        <dbReference type="Proteomes" id="UP000007797"/>
    </source>
</evidence>
<feature type="signal peptide" evidence="1">
    <location>
        <begin position="1"/>
        <end position="20"/>
    </location>
</feature>
<keyword evidence="3" id="KW-1185">Reference proteome</keyword>
<feature type="chain" id="PRO_5003320376" evidence="1">
    <location>
        <begin position="21"/>
        <end position="325"/>
    </location>
</feature>
<name>F4PWB0_CACFS</name>
<dbReference type="Proteomes" id="UP000007797">
    <property type="component" value="Unassembled WGS sequence"/>
</dbReference>
<protein>
    <submittedName>
        <fullName evidence="2">Uncharacterized protein</fullName>
    </submittedName>
</protein>
<proteinExistence type="predicted"/>
<dbReference type="GeneID" id="14872108"/>
<gene>
    <name evidence="2" type="ORF">DFA_07397</name>
</gene>
<dbReference type="AlphaFoldDB" id="F4PWB0"/>
<reference evidence="3" key="1">
    <citation type="journal article" date="2011" name="Genome Res.">
        <title>Phylogeny-wide analysis of social amoeba genomes highlights ancient origins for complex intercellular communication.</title>
        <authorList>
            <person name="Heidel A.J."/>
            <person name="Lawal H.M."/>
            <person name="Felder M."/>
            <person name="Schilde C."/>
            <person name="Helps N.R."/>
            <person name="Tunggal B."/>
            <person name="Rivero F."/>
            <person name="John U."/>
            <person name="Schleicher M."/>
            <person name="Eichinger L."/>
            <person name="Platzer M."/>
            <person name="Noegel A.A."/>
            <person name="Schaap P."/>
            <person name="Gloeckner G."/>
        </authorList>
    </citation>
    <scope>NUCLEOTIDE SEQUENCE [LARGE SCALE GENOMIC DNA]</scope>
    <source>
        <strain evidence="3">SH3</strain>
    </source>
</reference>
<dbReference type="RefSeq" id="XP_004367257.1">
    <property type="nucleotide sequence ID" value="XM_004367200.1"/>
</dbReference>
<evidence type="ECO:0000256" key="1">
    <source>
        <dbReference type="SAM" id="SignalP"/>
    </source>
</evidence>
<dbReference type="KEGG" id="dfa:DFA_07397"/>
<keyword evidence="1" id="KW-0732">Signal</keyword>
<sequence>MHSLIIIIFILSIFVSFVVSHDNNHYGVVYNASSSSSSLFSSFNHVELQSISINNDNYVCNNTLSFNHVEHQPIPIISIAHKNKSFSFVHALSINNSSDIIVSQCQSQPLPLPLLSNYSTTNNLILLEEREMTVQLNRNCTSNNTISNTCLDNNPIISFPSMSYDIIIQYNSSDIVVLPFPSQSPLILNHSIKDEEEEEEEEEEKFIQFPSMNQSSILFYPLTSISLSNNNDEHPFNISIIYYNIININNNNNESVSLLRSLYMYIPFNSSDVSTYCQSSPLLLNHSTTNHFLLAEEEESIQLNNNTSSLFSLFNHVEHQSTILF</sequence>
<organism evidence="2 3">
    <name type="scientific">Cavenderia fasciculata</name>
    <name type="common">Slime mold</name>
    <name type="synonym">Dictyostelium fasciculatum</name>
    <dbReference type="NCBI Taxonomy" id="261658"/>
    <lineage>
        <taxon>Eukaryota</taxon>
        <taxon>Amoebozoa</taxon>
        <taxon>Evosea</taxon>
        <taxon>Eumycetozoa</taxon>
        <taxon>Dictyostelia</taxon>
        <taxon>Acytosteliales</taxon>
        <taxon>Cavenderiaceae</taxon>
        <taxon>Cavenderia</taxon>
    </lineage>
</organism>
<dbReference type="EMBL" id="GL883013">
    <property type="protein sequence ID" value="EGG20274.1"/>
    <property type="molecule type" value="Genomic_DNA"/>
</dbReference>
<accession>F4PWB0</accession>